<keyword evidence="3" id="KW-0240">DNA-directed RNA polymerase</keyword>
<dbReference type="EMBL" id="CM001223">
    <property type="protein sequence ID" value="AES82057.2"/>
    <property type="molecule type" value="Genomic_DNA"/>
</dbReference>
<accession>A0A0C3WEK5</accession>
<evidence type="ECO:0000256" key="1">
    <source>
        <dbReference type="ARBA" id="ARBA00004604"/>
    </source>
</evidence>
<evidence type="ECO:0000313" key="7">
    <source>
        <dbReference type="EMBL" id="AES82057.2"/>
    </source>
</evidence>
<keyword evidence="5" id="KW-0539">Nucleus</keyword>
<accession>G7KQW5</accession>
<protein>
    <submittedName>
        <fullName evidence="7">A49-like RNA polymerase I associated factor</fullName>
    </submittedName>
    <submittedName>
        <fullName evidence="8">Putative RNA polymerase I associated factor, A49</fullName>
    </submittedName>
</protein>
<name>G7KQW5_MEDTR</name>
<dbReference type="PANTHER" id="PTHR14440">
    <property type="entry name" value="DNA-DIRECTED RNA POLYMERASE I SUBUNIT RPA49"/>
    <property type="match status" value="1"/>
</dbReference>
<dbReference type="Pfam" id="PF06870">
    <property type="entry name" value="RNA_pol_I_A49"/>
    <property type="match status" value="1"/>
</dbReference>
<proteinExistence type="inferred from homology"/>
<dbReference type="GO" id="GO:0003677">
    <property type="term" value="F:DNA binding"/>
    <property type="evidence" value="ECO:0007669"/>
    <property type="project" value="InterPro"/>
</dbReference>
<dbReference type="AlphaFoldDB" id="G7KQW5"/>
<dbReference type="STRING" id="3880.G7KQW5"/>
<evidence type="ECO:0000256" key="5">
    <source>
        <dbReference type="ARBA" id="ARBA00023242"/>
    </source>
</evidence>
<keyword evidence="4" id="KW-0804">Transcription</keyword>
<evidence type="ECO:0000313" key="9">
    <source>
        <dbReference type="EnsemblPlants" id="AES82057"/>
    </source>
</evidence>
<evidence type="ECO:0000313" key="8">
    <source>
        <dbReference type="EMBL" id="RHN48692.1"/>
    </source>
</evidence>
<evidence type="ECO:0000256" key="3">
    <source>
        <dbReference type="ARBA" id="ARBA00022478"/>
    </source>
</evidence>
<dbReference type="OrthoDB" id="532500at2759"/>
<evidence type="ECO:0000256" key="6">
    <source>
        <dbReference type="SAM" id="MobiDB-lite"/>
    </source>
</evidence>
<dbReference type="Proteomes" id="UP000265566">
    <property type="component" value="Chromosome 7"/>
</dbReference>
<dbReference type="GO" id="GO:0006362">
    <property type="term" value="P:transcription elongation by RNA polymerase I"/>
    <property type="evidence" value="ECO:0000318"/>
    <property type="project" value="GO_Central"/>
</dbReference>
<sequence>MESPEPKSKKKAKTKKKMDTEPPPEPVHETVQAKIEVVSSNPTKMPPFVGYFTSGFDPVKSSSGSTDVQVYRNKVMHKRTELVVSPAGSLVEFVGTSYEGEAAAVARNPATYMLGVFDKESQTLKIVPIGGNKIFRLEPRVKGVEYKEPTPTPTKMVEELTAEQWTEKKRKADAALGTKKSKQMLIWLDEMTADEEPEAKKNLDEKMKNVEVKETALANTEAHVTRHIPPYNSSATTPQEAYVLDKIILADEWNYLQDIYYSLQKEEAANFSLYPSFIRNRINRLKKIEDDSEKKKLSCILLFINYLVKFKDQHSMDGISSSKFEKLPYTLHHRFTAMFDVSESRRLPPEKLNLLISYVLVLTLFSDDFRTDYRDIAKDLRMTTLTLRPIFEHLGCKLISSQKVSYATLPIPLTFPQIRQRKKKNKNKL</sequence>
<dbReference type="Proteomes" id="UP000002051">
    <property type="component" value="Unassembled WGS sequence"/>
</dbReference>
<keyword evidence="10" id="KW-1185">Reference proteome</keyword>
<dbReference type="InterPro" id="IPR009668">
    <property type="entry name" value="RNA_pol-assoc_fac_A49-like"/>
</dbReference>
<reference evidence="9" key="3">
    <citation type="submission" date="2015-04" db="UniProtKB">
        <authorList>
            <consortium name="EnsemblPlants"/>
        </authorList>
    </citation>
    <scope>IDENTIFICATION</scope>
    <source>
        <strain evidence="9">cv. Jemalong A17</strain>
    </source>
</reference>
<dbReference type="eggNOG" id="KOG4183">
    <property type="taxonomic scope" value="Eukaryota"/>
</dbReference>
<dbReference type="EnsemblPlants" id="AES82057">
    <property type="protein sequence ID" value="AES82057"/>
    <property type="gene ID" value="MTR_7g104810"/>
</dbReference>
<dbReference type="HOGENOM" id="CLU_030315_0_0_1"/>
<gene>
    <name evidence="9" type="primary">11433564</name>
    <name evidence="7" type="ordered locus">MTR_7g104810</name>
    <name evidence="8" type="ORF">MtrunA17_Chr7g0266471</name>
</gene>
<feature type="region of interest" description="Disordered" evidence="6">
    <location>
        <begin position="1"/>
        <end position="28"/>
    </location>
</feature>
<reference evidence="8" key="4">
    <citation type="journal article" date="2018" name="Nat. Plants">
        <title>Whole-genome landscape of Medicago truncatula symbiotic genes.</title>
        <authorList>
            <person name="Pecrix Y."/>
            <person name="Gamas P."/>
            <person name="Carrere S."/>
        </authorList>
    </citation>
    <scope>NUCLEOTIDE SEQUENCE</scope>
    <source>
        <tissue evidence="8">Leaves</tissue>
    </source>
</reference>
<dbReference type="EMBL" id="PSQE01000007">
    <property type="protein sequence ID" value="RHN48692.1"/>
    <property type="molecule type" value="Genomic_DNA"/>
</dbReference>
<dbReference type="Gramene" id="rna43435">
    <property type="protein sequence ID" value="RHN48692.1"/>
    <property type="gene ID" value="gene43435"/>
</dbReference>
<evidence type="ECO:0000256" key="2">
    <source>
        <dbReference type="ARBA" id="ARBA00009430"/>
    </source>
</evidence>
<evidence type="ECO:0000313" key="10">
    <source>
        <dbReference type="Proteomes" id="UP000002051"/>
    </source>
</evidence>
<dbReference type="PaxDb" id="3880-AES82057"/>
<reference evidence="7 10" key="1">
    <citation type="journal article" date="2011" name="Nature">
        <title>The Medicago genome provides insight into the evolution of rhizobial symbioses.</title>
        <authorList>
            <person name="Young N.D."/>
            <person name="Debelle F."/>
            <person name="Oldroyd G.E."/>
            <person name="Geurts R."/>
            <person name="Cannon S.B."/>
            <person name="Udvardi M.K."/>
            <person name="Benedito V.A."/>
            <person name="Mayer K.F."/>
            <person name="Gouzy J."/>
            <person name="Schoof H."/>
            <person name="Van de Peer Y."/>
            <person name="Proost S."/>
            <person name="Cook D.R."/>
            <person name="Meyers B.C."/>
            <person name="Spannagl M."/>
            <person name="Cheung F."/>
            <person name="De Mita S."/>
            <person name="Krishnakumar V."/>
            <person name="Gundlach H."/>
            <person name="Zhou S."/>
            <person name="Mudge J."/>
            <person name="Bharti A.K."/>
            <person name="Murray J.D."/>
            <person name="Naoumkina M.A."/>
            <person name="Rosen B."/>
            <person name="Silverstein K.A."/>
            <person name="Tang H."/>
            <person name="Rombauts S."/>
            <person name="Zhao P.X."/>
            <person name="Zhou P."/>
            <person name="Barbe V."/>
            <person name="Bardou P."/>
            <person name="Bechner M."/>
            <person name="Bellec A."/>
            <person name="Berger A."/>
            <person name="Berges H."/>
            <person name="Bidwell S."/>
            <person name="Bisseling T."/>
            <person name="Choisne N."/>
            <person name="Couloux A."/>
            <person name="Denny R."/>
            <person name="Deshpande S."/>
            <person name="Dai X."/>
            <person name="Doyle J.J."/>
            <person name="Dudez A.M."/>
            <person name="Farmer A.D."/>
            <person name="Fouteau S."/>
            <person name="Franken C."/>
            <person name="Gibelin C."/>
            <person name="Gish J."/>
            <person name="Goldstein S."/>
            <person name="Gonzalez A.J."/>
            <person name="Green P.J."/>
            <person name="Hallab A."/>
            <person name="Hartog M."/>
            <person name="Hua A."/>
            <person name="Humphray S.J."/>
            <person name="Jeong D.H."/>
            <person name="Jing Y."/>
            <person name="Jocker A."/>
            <person name="Kenton S.M."/>
            <person name="Kim D.J."/>
            <person name="Klee K."/>
            <person name="Lai H."/>
            <person name="Lang C."/>
            <person name="Lin S."/>
            <person name="Macmil S.L."/>
            <person name="Magdelenat G."/>
            <person name="Matthews L."/>
            <person name="McCorrison J."/>
            <person name="Monaghan E.L."/>
            <person name="Mun J.H."/>
            <person name="Najar F.Z."/>
            <person name="Nicholson C."/>
            <person name="Noirot C."/>
            <person name="O'Bleness M."/>
            <person name="Paule C.R."/>
            <person name="Poulain J."/>
            <person name="Prion F."/>
            <person name="Qin B."/>
            <person name="Qu C."/>
            <person name="Retzel E.F."/>
            <person name="Riddle C."/>
            <person name="Sallet E."/>
            <person name="Samain S."/>
            <person name="Samson N."/>
            <person name="Sanders I."/>
            <person name="Saurat O."/>
            <person name="Scarpelli C."/>
            <person name="Schiex T."/>
            <person name="Segurens B."/>
            <person name="Severin A.J."/>
            <person name="Sherrier D.J."/>
            <person name="Shi R."/>
            <person name="Sims S."/>
            <person name="Singer S.R."/>
            <person name="Sinharoy S."/>
            <person name="Sterck L."/>
            <person name="Viollet A."/>
            <person name="Wang B.B."/>
            <person name="Wang K."/>
            <person name="Wang M."/>
            <person name="Wang X."/>
            <person name="Warfsmann J."/>
            <person name="Weissenbach J."/>
            <person name="White D.D."/>
            <person name="White J.D."/>
            <person name="Wiley G.B."/>
            <person name="Wincker P."/>
            <person name="Xing Y."/>
            <person name="Yang L."/>
            <person name="Yao Z."/>
            <person name="Ying F."/>
            <person name="Zhai J."/>
            <person name="Zhou L."/>
            <person name="Zuber A."/>
            <person name="Denarie J."/>
            <person name="Dixon R.A."/>
            <person name="May G.D."/>
            <person name="Schwartz D.C."/>
            <person name="Rogers J."/>
            <person name="Quetier F."/>
            <person name="Town C.D."/>
            <person name="Roe B.A."/>
        </authorList>
    </citation>
    <scope>NUCLEOTIDE SEQUENCE [LARGE SCALE GENOMIC DNA]</scope>
    <source>
        <strain evidence="7">A17</strain>
        <strain evidence="9 10">cv. Jemalong A17</strain>
    </source>
</reference>
<evidence type="ECO:0000256" key="4">
    <source>
        <dbReference type="ARBA" id="ARBA00023163"/>
    </source>
</evidence>
<dbReference type="KEGG" id="mtr:11433564"/>
<dbReference type="GO" id="GO:0001188">
    <property type="term" value="P:RNA polymerase I preinitiation complex assembly"/>
    <property type="evidence" value="ECO:0000318"/>
    <property type="project" value="GO_Central"/>
</dbReference>
<dbReference type="GO" id="GO:0005736">
    <property type="term" value="C:RNA polymerase I complex"/>
    <property type="evidence" value="ECO:0000318"/>
    <property type="project" value="GO_Central"/>
</dbReference>
<comment type="similarity">
    <text evidence="2">Belongs to the eukaryotic RPA49/POLR1E RNA polymerase subunit family.</text>
</comment>
<comment type="subcellular location">
    <subcellularLocation>
        <location evidence="1">Nucleus</location>
        <location evidence="1">Nucleolus</location>
    </subcellularLocation>
</comment>
<organism evidence="7 10">
    <name type="scientific">Medicago truncatula</name>
    <name type="common">Barrel medic</name>
    <name type="synonym">Medicago tribuloides</name>
    <dbReference type="NCBI Taxonomy" id="3880"/>
    <lineage>
        <taxon>Eukaryota</taxon>
        <taxon>Viridiplantae</taxon>
        <taxon>Streptophyta</taxon>
        <taxon>Embryophyta</taxon>
        <taxon>Tracheophyta</taxon>
        <taxon>Spermatophyta</taxon>
        <taxon>Magnoliopsida</taxon>
        <taxon>eudicotyledons</taxon>
        <taxon>Gunneridae</taxon>
        <taxon>Pentapetalae</taxon>
        <taxon>rosids</taxon>
        <taxon>fabids</taxon>
        <taxon>Fabales</taxon>
        <taxon>Fabaceae</taxon>
        <taxon>Papilionoideae</taxon>
        <taxon>50 kb inversion clade</taxon>
        <taxon>NPAAA clade</taxon>
        <taxon>Hologalegina</taxon>
        <taxon>IRL clade</taxon>
        <taxon>Trifolieae</taxon>
        <taxon>Medicago</taxon>
    </lineage>
</organism>
<reference evidence="7 10" key="2">
    <citation type="journal article" date="2014" name="BMC Genomics">
        <title>An improved genome release (version Mt4.0) for the model legume Medicago truncatula.</title>
        <authorList>
            <person name="Tang H."/>
            <person name="Krishnakumar V."/>
            <person name="Bidwell S."/>
            <person name="Rosen B."/>
            <person name="Chan A."/>
            <person name="Zhou S."/>
            <person name="Gentzbittel L."/>
            <person name="Childs K.L."/>
            <person name="Yandell M."/>
            <person name="Gundlach H."/>
            <person name="Mayer K.F."/>
            <person name="Schwartz D.C."/>
            <person name="Town C.D."/>
        </authorList>
    </citation>
    <scope>GENOME REANNOTATION</scope>
    <source>
        <strain evidence="9 10">cv. Jemalong A17</strain>
    </source>
</reference>